<organism evidence="3 4">
    <name type="scientific">Lodderomyces elongisporus (strain ATCC 11503 / CBS 2605 / JCM 1781 / NBRC 1676 / NRRL YB-4239)</name>
    <name type="common">Yeast</name>
    <name type="synonym">Saccharomyces elongisporus</name>
    <dbReference type="NCBI Taxonomy" id="379508"/>
    <lineage>
        <taxon>Eukaryota</taxon>
        <taxon>Fungi</taxon>
        <taxon>Dikarya</taxon>
        <taxon>Ascomycota</taxon>
        <taxon>Saccharomycotina</taxon>
        <taxon>Pichiomycetes</taxon>
        <taxon>Debaryomycetaceae</taxon>
        <taxon>Candida/Lodderomyces clade</taxon>
        <taxon>Lodderomyces</taxon>
    </lineage>
</organism>
<keyword evidence="2" id="KW-0472">Membrane</keyword>
<dbReference type="OMA" id="WTFVCPL"/>
<dbReference type="EMBL" id="CH981527">
    <property type="protein sequence ID" value="EDK45286.1"/>
    <property type="molecule type" value="Genomic_DNA"/>
</dbReference>
<dbReference type="Gene3D" id="2.160.20.80">
    <property type="entry name" value="E3 ubiquitin-protein ligase SopA"/>
    <property type="match status" value="1"/>
</dbReference>
<dbReference type="Proteomes" id="UP000001996">
    <property type="component" value="Unassembled WGS sequence"/>
</dbReference>
<feature type="transmembrane region" description="Helical" evidence="2">
    <location>
        <begin position="7"/>
        <end position="23"/>
    </location>
</feature>
<name>A5E1H8_LODEL</name>
<keyword evidence="2" id="KW-1133">Transmembrane helix</keyword>
<keyword evidence="2" id="KW-0812">Transmembrane</keyword>
<evidence type="ECO:0000256" key="1">
    <source>
        <dbReference type="SAM" id="MobiDB-lite"/>
    </source>
</evidence>
<gene>
    <name evidence="3" type="ORF">LELG_03465</name>
</gene>
<evidence type="ECO:0000313" key="4">
    <source>
        <dbReference type="Proteomes" id="UP000001996"/>
    </source>
</evidence>
<proteinExistence type="predicted"/>
<dbReference type="OrthoDB" id="3260408at2759"/>
<dbReference type="KEGG" id="lel:PVL30_002953"/>
<dbReference type="GeneID" id="5232571"/>
<protein>
    <submittedName>
        <fullName evidence="3">Uncharacterized protein</fullName>
    </submittedName>
</protein>
<evidence type="ECO:0000313" key="3">
    <source>
        <dbReference type="EMBL" id="EDK45286.1"/>
    </source>
</evidence>
<evidence type="ECO:0000256" key="2">
    <source>
        <dbReference type="SAM" id="Phobius"/>
    </source>
</evidence>
<reference evidence="3 4" key="1">
    <citation type="journal article" date="2009" name="Nature">
        <title>Evolution of pathogenicity and sexual reproduction in eight Candida genomes.</title>
        <authorList>
            <person name="Butler G."/>
            <person name="Rasmussen M.D."/>
            <person name="Lin M.F."/>
            <person name="Santos M.A."/>
            <person name="Sakthikumar S."/>
            <person name="Munro C.A."/>
            <person name="Rheinbay E."/>
            <person name="Grabherr M."/>
            <person name="Forche A."/>
            <person name="Reedy J.L."/>
            <person name="Agrafioti I."/>
            <person name="Arnaud M.B."/>
            <person name="Bates S."/>
            <person name="Brown A.J."/>
            <person name="Brunke S."/>
            <person name="Costanzo M.C."/>
            <person name="Fitzpatrick D.A."/>
            <person name="de Groot P.W."/>
            <person name="Harris D."/>
            <person name="Hoyer L.L."/>
            <person name="Hube B."/>
            <person name="Klis F.M."/>
            <person name="Kodira C."/>
            <person name="Lennard N."/>
            <person name="Logue M.E."/>
            <person name="Martin R."/>
            <person name="Neiman A.M."/>
            <person name="Nikolaou E."/>
            <person name="Quail M.A."/>
            <person name="Quinn J."/>
            <person name="Santos M.C."/>
            <person name="Schmitzberger F.F."/>
            <person name="Sherlock G."/>
            <person name="Shah P."/>
            <person name="Silverstein K.A."/>
            <person name="Skrzypek M.S."/>
            <person name="Soll D."/>
            <person name="Staggs R."/>
            <person name="Stansfield I."/>
            <person name="Stumpf M.P."/>
            <person name="Sudbery P.E."/>
            <person name="Srikantha T."/>
            <person name="Zeng Q."/>
            <person name="Berman J."/>
            <person name="Berriman M."/>
            <person name="Heitman J."/>
            <person name="Gow N.A."/>
            <person name="Lorenz M.C."/>
            <person name="Birren B.W."/>
            <person name="Kellis M."/>
            <person name="Cuomo C.A."/>
        </authorList>
    </citation>
    <scope>NUCLEOTIDE SEQUENCE [LARGE SCALE GENOMIC DNA]</scope>
    <source>
        <strain evidence="4">ATCC 11503 / BCRC 21390 / CBS 2605 / JCM 1781 / NBRC 1676 / NRRL YB-4239</strain>
    </source>
</reference>
<keyword evidence="4" id="KW-1185">Reference proteome</keyword>
<dbReference type="HOGENOM" id="CLU_012877_0_0_1"/>
<dbReference type="InParanoid" id="A5E1H8"/>
<feature type="region of interest" description="Disordered" evidence="1">
    <location>
        <begin position="546"/>
        <end position="631"/>
    </location>
</feature>
<dbReference type="AlphaFoldDB" id="A5E1H8"/>
<dbReference type="eggNOG" id="ENOG502RQMX">
    <property type="taxonomic scope" value="Eukaryota"/>
</dbReference>
<sequence>MTYQYKWVPLIILGYLLYAWTFVCPPSKPLSLDFLNTLSPINYHFCKVSDYYVRPTVQPIYDEHVRLKLEEFDRKYAMSTTWNNKLVKPISESHYVNTVSVQITQYAQVLVDWVEEQIEPRMKRFGTQLILKARIWINVLAVQVNDITSPFLGYTIQGLQRLKSLPLLEVVCGRAAEVYSKLMQSQHAVKLQEKSSFLQAELKNLVKFDEFGPMEFKSSVMSVVNDLLGKGKLCQEQESGEDSQGDLEVDYEVDETETILIVSTISVTVEENGISTEDVDLLLRAVIDEIEYWERKVDRTLEIARKNLVDEVTPRVAKIVDDVKVEISEQFQILQRDNHLQYKAMNLKIGEINKDTEKIRALNDTSIETITRQEIRDDIAESYKSADICSKQVQKLLTDNHELVVNLYFQSVQDTIDILETFSESTINEFSKKLSELTANLEVDDESINWNVWKRFHQIKERIFNFRDEIFDGAHAYKKDNKKNSQVVIGLGLDAWVEYLKHIEFHLNYLIRDNADYLRLVRAKANLAFQAREELVHNMTQLKLEKEEMEKKEAEAREAEAREAEAREAEAREAEAREAEARESESREAEAREAEAREAEAREAEAREAEAREAEIKEAEAREAEAREAEAREAEIKEAEAREAEAREAEAIKVEVQEMMREINDHTNENLIEVGLSSAEYEIISSTMESQISMQNTEIDESPLLQSESFSTAIENNKVEEGNFLILN</sequence>
<accession>A5E1H8</accession>
<dbReference type="VEuPathDB" id="FungiDB:LELG_03465"/>